<comment type="caution">
    <text evidence="1">The sequence shown here is derived from an EMBL/GenBank/DDBJ whole genome shotgun (WGS) entry which is preliminary data.</text>
</comment>
<evidence type="ECO:0000313" key="1">
    <source>
        <dbReference type="EMBL" id="KAJ9097873.1"/>
    </source>
</evidence>
<keyword evidence="2" id="KW-1185">Reference proteome</keyword>
<evidence type="ECO:0000313" key="2">
    <source>
        <dbReference type="Proteomes" id="UP001230649"/>
    </source>
</evidence>
<gene>
    <name evidence="1" type="ORF">QFC20_006096</name>
</gene>
<accession>A0ACC2VFH0</accession>
<dbReference type="Proteomes" id="UP001230649">
    <property type="component" value="Unassembled WGS sequence"/>
</dbReference>
<proteinExistence type="predicted"/>
<protein>
    <submittedName>
        <fullName evidence="1">Uncharacterized protein</fullName>
    </submittedName>
</protein>
<dbReference type="EMBL" id="JASBWS010000099">
    <property type="protein sequence ID" value="KAJ9097873.1"/>
    <property type="molecule type" value="Genomic_DNA"/>
</dbReference>
<reference evidence="1" key="1">
    <citation type="submission" date="2023-04" db="EMBL/GenBank/DDBJ databases">
        <title>Draft Genome sequencing of Naganishia species isolated from polar environments using Oxford Nanopore Technology.</title>
        <authorList>
            <person name="Leo P."/>
            <person name="Venkateswaran K."/>
        </authorList>
    </citation>
    <scope>NUCLEOTIDE SEQUENCE</scope>
    <source>
        <strain evidence="1">MNA-CCFEE 5262</strain>
    </source>
</reference>
<name>A0ACC2VFH0_9TREE</name>
<organism evidence="1 2">
    <name type="scientific">Naganishia adeliensis</name>
    <dbReference type="NCBI Taxonomy" id="92952"/>
    <lineage>
        <taxon>Eukaryota</taxon>
        <taxon>Fungi</taxon>
        <taxon>Dikarya</taxon>
        <taxon>Basidiomycota</taxon>
        <taxon>Agaricomycotina</taxon>
        <taxon>Tremellomycetes</taxon>
        <taxon>Filobasidiales</taxon>
        <taxon>Filobasidiaceae</taxon>
        <taxon>Naganishia</taxon>
    </lineage>
</organism>
<sequence>MTSKAEYPASRVKNVNIIKQQTAVRRNRCHLDTVAQTRGLDIDKATIFGPDLAKEIVKDHWATPSFFPGAFPINYPPEAPLLDTPLPESVAHDLQPAFTQNNVTYAAKDVEGNLVLELLGDKYMSFLLAQNVQEDLRRNEQNSIYHDLDLGGLDRDMEGTFEAFLAVCYQHVALEHLQCWFDDLIKPWMSGAVQGAIQCQHERDGTEGIHHTLHVLNKGRHPLLERRPGTAEFVGKLSCIVEPKHQFSKGPRDRLIAIAVWHTSNAIALKRFLRVAFIAMGVGSTDSCLTLKRTNSTNIPHADLLVVGVHAAPLRTPLKKNLWMVMRLLANAPDSQWRVSMAEVDI</sequence>